<organism evidence="5 6">
    <name type="scientific">Candidatus Neptunichlamydia vexilliferae</name>
    <dbReference type="NCBI Taxonomy" id="1651774"/>
    <lineage>
        <taxon>Bacteria</taxon>
        <taxon>Pseudomonadati</taxon>
        <taxon>Chlamydiota</taxon>
        <taxon>Chlamydiia</taxon>
        <taxon>Parachlamydiales</taxon>
        <taxon>Simkaniaceae</taxon>
        <taxon>Candidatus Neptunichlamydia</taxon>
    </lineage>
</organism>
<evidence type="ECO:0000259" key="3">
    <source>
        <dbReference type="PROSITE" id="PS50125"/>
    </source>
</evidence>
<evidence type="ECO:0008006" key="7">
    <source>
        <dbReference type="Google" id="ProtNLM"/>
    </source>
</evidence>
<dbReference type="PANTHER" id="PTHR43081:SF1">
    <property type="entry name" value="ADENYLATE CYCLASE, TERMINAL-DIFFERENTIATION SPECIFIC"/>
    <property type="match status" value="1"/>
</dbReference>
<dbReference type="CDD" id="cd06225">
    <property type="entry name" value="HAMP"/>
    <property type="match status" value="1"/>
</dbReference>
<keyword evidence="2" id="KW-0812">Transmembrane</keyword>
<dbReference type="Pfam" id="PF00211">
    <property type="entry name" value="Guanylate_cyc"/>
    <property type="match status" value="1"/>
</dbReference>
<dbReference type="CDD" id="cd07302">
    <property type="entry name" value="CHD"/>
    <property type="match status" value="1"/>
</dbReference>
<sequence length="803" mass="90121">MSLRYRLFVWVGIVFAAAFIVSFFWEEHVTRQSLEQTYQELLGQLEKLNEKKTRAIEDYLSDSLYKVQAEVDAVLQGVAKYQLVRKGFEPSLENLKEANWLDSASLMITNRWIDFIQSTNENSLMSEIIIDDNRLSDTFHFSGGESFHLVAARDPVKPSEWQGPYVGVTLDIGSLHEVGDEETGAAELYYVFFRPETILNFKVDADAGKTLGLSINLLEPFLKWVEVPTKEFYLGKLVEQILAAQKYLKANPGALAVDENWKRGIEEKEKTFKKKSCFTKDRPVLGRQVDVYIDEYVDHYNKVGLIWGLSTLTHSSLFGKDPLSPQAPVGMGMFNQKDFCGKALLAESVFYNQPKYPVGKKGEKINQFDIITPDDMHRVFFGGTLKLEAWEGDQTRTGYLTIGNRGVGILRSLSRSTHKTALFVSSNKVISGFDPEGNWLRDPSWYQIPVQKFIGQPSGCITIGGTEYFFLHIAVHKDVDLHFFMFTPKAEEFAFIDAMNKSAEEIVEKISLQMRLAAIGGLLFVLVLLSNISKRITRPISHLAKVTETVAEGKLDDIEIPEETESKRHDEVATLYHSFFEMVKGLREKERVRGVLNKVVSKEIAEETLKGNVQLGGEEKRVTVLFADIRGFTKITEQMDPKEVIQLINTCMTKASETVDKYGGVIDKYVGDEVMALFGAPIEKEGSVLSAIKSAIDMIEALKGWNEERKKEELPKIEMGIGIHTGNVVAGNMGAENRLNYTVLGANVNLASRICSKAAPMQILISEATLEEVKAHIDCESLESIELKGFTNPVALYVVKGCV</sequence>
<dbReference type="SUPFAM" id="SSF158472">
    <property type="entry name" value="HAMP domain-like"/>
    <property type="match status" value="1"/>
</dbReference>
<dbReference type="RefSeq" id="WP_194848444.1">
    <property type="nucleotide sequence ID" value="NZ_JAAEJV010000076.1"/>
</dbReference>
<dbReference type="Proteomes" id="UP001194714">
    <property type="component" value="Unassembled WGS sequence"/>
</dbReference>
<feature type="transmembrane region" description="Helical" evidence="2">
    <location>
        <begin position="7"/>
        <end position="25"/>
    </location>
</feature>
<dbReference type="PROSITE" id="PS50125">
    <property type="entry name" value="GUANYLATE_CYCLASE_2"/>
    <property type="match status" value="1"/>
</dbReference>
<feature type="coiled-coil region" evidence="1">
    <location>
        <begin position="31"/>
        <end position="58"/>
    </location>
</feature>
<evidence type="ECO:0000313" key="5">
    <source>
        <dbReference type="EMBL" id="MBF5060116.1"/>
    </source>
</evidence>
<dbReference type="PANTHER" id="PTHR43081">
    <property type="entry name" value="ADENYLATE CYCLASE, TERMINAL-DIFFERENTIATION SPECIFIC-RELATED"/>
    <property type="match status" value="1"/>
</dbReference>
<comment type="caution">
    <text evidence="5">The sequence shown here is derived from an EMBL/GenBank/DDBJ whole genome shotgun (WGS) entry which is preliminary data.</text>
</comment>
<dbReference type="InterPro" id="IPR050697">
    <property type="entry name" value="Adenylyl/Guanylyl_Cyclase_3/4"/>
</dbReference>
<keyword evidence="2" id="KW-1133">Transmembrane helix</keyword>
<dbReference type="EMBL" id="JAAEJV010000076">
    <property type="protein sequence ID" value="MBF5060116.1"/>
    <property type="molecule type" value="Genomic_DNA"/>
</dbReference>
<keyword evidence="1" id="KW-0175">Coiled coil</keyword>
<dbReference type="Gene3D" id="6.10.340.10">
    <property type="match status" value="1"/>
</dbReference>
<proteinExistence type="predicted"/>
<dbReference type="SMART" id="SM00304">
    <property type="entry name" value="HAMP"/>
    <property type="match status" value="1"/>
</dbReference>
<accession>A0ABS0B130</accession>
<evidence type="ECO:0000313" key="6">
    <source>
        <dbReference type="Proteomes" id="UP001194714"/>
    </source>
</evidence>
<gene>
    <name evidence="5" type="ORF">NEPTK9_001646</name>
</gene>
<dbReference type="SMART" id="SM00044">
    <property type="entry name" value="CYCc"/>
    <property type="match status" value="1"/>
</dbReference>
<keyword evidence="2" id="KW-0472">Membrane</keyword>
<name>A0ABS0B130_9BACT</name>
<reference evidence="5 6" key="1">
    <citation type="submission" date="2020-01" db="EMBL/GenBank/DDBJ databases">
        <title>Draft genome sequence of Cand. Neptunochlamydia vexilliferae K9.</title>
        <authorList>
            <person name="Schulz F."/>
            <person name="Koestlbacher S."/>
            <person name="Wascher F."/>
            <person name="Pizzetti I."/>
            <person name="Horn M."/>
        </authorList>
    </citation>
    <scope>NUCLEOTIDE SEQUENCE [LARGE SCALE GENOMIC DNA]</scope>
    <source>
        <strain evidence="5 6">K9</strain>
    </source>
</reference>
<dbReference type="InterPro" id="IPR029787">
    <property type="entry name" value="Nucleotide_cyclase"/>
</dbReference>
<dbReference type="InterPro" id="IPR003660">
    <property type="entry name" value="HAMP_dom"/>
</dbReference>
<feature type="domain" description="HAMP" evidence="4">
    <location>
        <begin position="534"/>
        <end position="591"/>
    </location>
</feature>
<dbReference type="InterPro" id="IPR001054">
    <property type="entry name" value="A/G_cyclase"/>
</dbReference>
<protein>
    <recommendedName>
        <fullName evidence="7">Adenylate cyclase</fullName>
    </recommendedName>
</protein>
<dbReference type="PROSITE" id="PS50885">
    <property type="entry name" value="HAMP"/>
    <property type="match status" value="1"/>
</dbReference>
<dbReference type="Gene3D" id="3.30.70.1230">
    <property type="entry name" value="Nucleotide cyclase"/>
    <property type="match status" value="1"/>
</dbReference>
<feature type="domain" description="Guanylate cyclase" evidence="3">
    <location>
        <begin position="623"/>
        <end position="755"/>
    </location>
</feature>
<dbReference type="SUPFAM" id="SSF55073">
    <property type="entry name" value="Nucleotide cyclase"/>
    <property type="match status" value="1"/>
</dbReference>
<evidence type="ECO:0000256" key="2">
    <source>
        <dbReference type="SAM" id="Phobius"/>
    </source>
</evidence>
<evidence type="ECO:0000256" key="1">
    <source>
        <dbReference type="SAM" id="Coils"/>
    </source>
</evidence>
<dbReference type="Pfam" id="PF00672">
    <property type="entry name" value="HAMP"/>
    <property type="match status" value="1"/>
</dbReference>
<evidence type="ECO:0000259" key="4">
    <source>
        <dbReference type="PROSITE" id="PS50885"/>
    </source>
</evidence>
<keyword evidence="6" id="KW-1185">Reference proteome</keyword>